<dbReference type="RefSeq" id="WP_262067235.1">
    <property type="nucleotide sequence ID" value="NZ_JAMXOD010000028.1"/>
</dbReference>
<gene>
    <name evidence="1" type="ORF">NK125_13735</name>
</gene>
<sequence>MSPTCEIEGIVLSEKPIELKGAIVNTYQAVGLAKRLGIIVRSTSEEE</sequence>
<accession>A0ABT1ECA4</accession>
<comment type="caution">
    <text evidence="1">The sequence shown here is derived from an EMBL/GenBank/DDBJ whole genome shotgun (WGS) entry which is preliminary data.</text>
</comment>
<name>A0ABT1ECA4_9FIRM</name>
<evidence type="ECO:0000313" key="1">
    <source>
        <dbReference type="EMBL" id="MCP1103463.1"/>
    </source>
</evidence>
<reference evidence="1 2" key="1">
    <citation type="journal article" date="2022" name="Genome Biol. Evol.">
        <title>Host diet, physiology and behaviors set the stage for Lachnospiraceae cladogenesis.</title>
        <authorList>
            <person name="Vera-Ponce De Leon A."/>
            <person name="Schneider M."/>
            <person name="Jahnes B.C."/>
            <person name="Sadowski V."/>
            <person name="Camuy-Velez L.A."/>
            <person name="Duan J."/>
            <person name="Sabree Z.L."/>
        </authorList>
    </citation>
    <scope>NUCLEOTIDE SEQUENCE [LARGE SCALE GENOMIC DNA]</scope>
    <source>
        <strain evidence="1 2">PAL113</strain>
    </source>
</reference>
<keyword evidence="2" id="KW-1185">Reference proteome</keyword>
<organism evidence="1 2">
    <name type="scientific">Aequitasia blattaphilus</name>
    <dbReference type="NCBI Taxonomy" id="2949332"/>
    <lineage>
        <taxon>Bacteria</taxon>
        <taxon>Bacillati</taxon>
        <taxon>Bacillota</taxon>
        <taxon>Clostridia</taxon>
        <taxon>Lachnospirales</taxon>
        <taxon>Lachnospiraceae</taxon>
        <taxon>Aequitasia</taxon>
    </lineage>
</organism>
<protein>
    <submittedName>
        <fullName evidence="1">Uncharacterized protein</fullName>
    </submittedName>
</protein>
<proteinExistence type="predicted"/>
<dbReference type="EMBL" id="JAMZFW010000028">
    <property type="protein sequence ID" value="MCP1103463.1"/>
    <property type="molecule type" value="Genomic_DNA"/>
</dbReference>
<evidence type="ECO:0000313" key="2">
    <source>
        <dbReference type="Proteomes" id="UP001523566"/>
    </source>
</evidence>
<dbReference type="Proteomes" id="UP001523566">
    <property type="component" value="Unassembled WGS sequence"/>
</dbReference>